<evidence type="ECO:0000313" key="7">
    <source>
        <dbReference type="Proteomes" id="UP000719412"/>
    </source>
</evidence>
<keyword evidence="2 4" id="KW-0040">ANK repeat</keyword>
<sequence length="560" mass="63471">MNSVNNDIENFNVFDYARKTNSYSLLEVAIQNLELYGLHVNSGDKDGNTLLHIISHKGRNDLVQKLIKSGANINITNHIGETPLHLACSAGHIKTVKLLVMNKANVRVQDQKSRSLLHLSIEKNNLELCKYLIDCRINVNCQDQNGLTALHYAIEFKFTKIIFLLVHKADVNIQDHDGYTPLHAASTINGGELVKFLLRNKARIDIKTFNGDSPLHLAASSGNLSAVGALLTAKSNSNVLNNDHYTPVQLAEMNGHEKVLQLLAPNCGSSRSKIPSVRRKRDSRRSASPDSTGEESTVTQEMHELPHINIRQQLTEIVELKPHANVKFIPHDWFLLSRSTINYACSNDRIYNHLAPLNDFCRWPDEPFEEMDSTLAVQQYIQQLIRHNPANIDLILKMPDSQDEGVWKYEHLRQFCMELNGLAVRLQGECHPETCTQMTATEQWIFLCAAHKTPKECPAIDYTRHTLDGAACLLNSNKYFPSRVSIKESSVAKLGSVCRRVYRIFSHAYFHHRSIFDEFENETCLCKRFTQFVTKYNLMSKDNLIVPILEEDSTPGESEA</sequence>
<evidence type="ECO:0000256" key="5">
    <source>
        <dbReference type="SAM" id="MobiDB-lite"/>
    </source>
</evidence>
<dbReference type="PANTHER" id="PTHR24171:SF9">
    <property type="entry name" value="ANKYRIN REPEAT DOMAIN-CONTAINING PROTEIN 39"/>
    <property type="match status" value="1"/>
</dbReference>
<accession>A0A8J6H9H5</accession>
<dbReference type="Proteomes" id="UP000719412">
    <property type="component" value="Unassembled WGS sequence"/>
</dbReference>
<dbReference type="InterPro" id="IPR002110">
    <property type="entry name" value="Ankyrin_rpt"/>
</dbReference>
<feature type="repeat" description="ANK" evidence="4">
    <location>
        <begin position="210"/>
        <end position="242"/>
    </location>
</feature>
<dbReference type="SUPFAM" id="SSF48403">
    <property type="entry name" value="Ankyrin repeat"/>
    <property type="match status" value="1"/>
</dbReference>
<keyword evidence="3" id="KW-0862">Zinc</keyword>
<dbReference type="SUPFAM" id="SSF101152">
    <property type="entry name" value="Mob1/phocein"/>
    <property type="match status" value="1"/>
</dbReference>
<protein>
    <submittedName>
        <fullName evidence="6">Uncharacterized protein</fullName>
    </submittedName>
</protein>
<dbReference type="SMART" id="SM01388">
    <property type="entry name" value="Mob1_phocein"/>
    <property type="match status" value="1"/>
</dbReference>
<dbReference type="Pfam" id="PF00023">
    <property type="entry name" value="Ank"/>
    <property type="match status" value="1"/>
</dbReference>
<feature type="region of interest" description="Disordered" evidence="5">
    <location>
        <begin position="270"/>
        <end position="305"/>
    </location>
</feature>
<dbReference type="InterPro" id="IPR036703">
    <property type="entry name" value="MOB_kinase_act_sf"/>
</dbReference>
<evidence type="ECO:0000256" key="2">
    <source>
        <dbReference type="ARBA" id="ARBA00023043"/>
    </source>
</evidence>
<organism evidence="6 7">
    <name type="scientific">Tenebrio molitor</name>
    <name type="common">Yellow mealworm beetle</name>
    <dbReference type="NCBI Taxonomy" id="7067"/>
    <lineage>
        <taxon>Eukaryota</taxon>
        <taxon>Metazoa</taxon>
        <taxon>Ecdysozoa</taxon>
        <taxon>Arthropoda</taxon>
        <taxon>Hexapoda</taxon>
        <taxon>Insecta</taxon>
        <taxon>Pterygota</taxon>
        <taxon>Neoptera</taxon>
        <taxon>Endopterygota</taxon>
        <taxon>Coleoptera</taxon>
        <taxon>Polyphaga</taxon>
        <taxon>Cucujiformia</taxon>
        <taxon>Tenebrionidae</taxon>
        <taxon>Tenebrio</taxon>
    </lineage>
</organism>
<dbReference type="Gene3D" id="1.25.40.20">
    <property type="entry name" value="Ankyrin repeat-containing domain"/>
    <property type="match status" value="4"/>
</dbReference>
<feature type="binding site" evidence="3">
    <location>
        <position position="507"/>
    </location>
    <ligand>
        <name>Zn(2+)</name>
        <dbReference type="ChEBI" id="CHEBI:29105"/>
    </ligand>
</feature>
<dbReference type="Pfam" id="PF12796">
    <property type="entry name" value="Ank_2"/>
    <property type="match status" value="2"/>
</dbReference>
<dbReference type="Gene3D" id="1.20.140.30">
    <property type="entry name" value="MOB kinase activator"/>
    <property type="match status" value="1"/>
</dbReference>
<keyword evidence="3" id="KW-0479">Metal-binding</keyword>
<gene>
    <name evidence="6" type="ORF">GEV33_012314</name>
</gene>
<feature type="binding site" evidence="3">
    <location>
        <position position="435"/>
    </location>
    <ligand>
        <name>Zn(2+)</name>
        <dbReference type="ChEBI" id="CHEBI:29105"/>
    </ligand>
</feature>
<keyword evidence="1" id="KW-0677">Repeat</keyword>
<proteinExistence type="predicted"/>
<dbReference type="EMBL" id="JABDTM020027465">
    <property type="protein sequence ID" value="KAH0810478.1"/>
    <property type="molecule type" value="Genomic_DNA"/>
</dbReference>
<evidence type="ECO:0000313" key="6">
    <source>
        <dbReference type="EMBL" id="KAH0810478.1"/>
    </source>
</evidence>
<feature type="compositionally biased region" description="Polar residues" evidence="5">
    <location>
        <begin position="286"/>
        <end position="300"/>
    </location>
</feature>
<feature type="binding site" evidence="3">
    <location>
        <position position="512"/>
    </location>
    <ligand>
        <name>Zn(2+)</name>
        <dbReference type="ChEBI" id="CHEBI:29105"/>
    </ligand>
</feature>
<comment type="caution">
    <text evidence="6">The sequence shown here is derived from an EMBL/GenBank/DDBJ whole genome shotgun (WGS) entry which is preliminary data.</text>
</comment>
<keyword evidence="7" id="KW-1185">Reference proteome</keyword>
<dbReference type="PROSITE" id="PS50088">
    <property type="entry name" value="ANK_REPEAT"/>
    <property type="match status" value="5"/>
</dbReference>
<feature type="repeat" description="ANK" evidence="4">
    <location>
        <begin position="46"/>
        <end position="78"/>
    </location>
</feature>
<dbReference type="SMART" id="SM00248">
    <property type="entry name" value="ANK"/>
    <property type="match status" value="7"/>
</dbReference>
<dbReference type="Pfam" id="PF03637">
    <property type="entry name" value="Mob1_phocein"/>
    <property type="match status" value="1"/>
</dbReference>
<reference evidence="6" key="2">
    <citation type="submission" date="2021-08" db="EMBL/GenBank/DDBJ databases">
        <authorList>
            <person name="Eriksson T."/>
        </authorList>
    </citation>
    <scope>NUCLEOTIDE SEQUENCE</scope>
    <source>
        <strain evidence="6">Stoneville</strain>
        <tissue evidence="6">Whole head</tissue>
    </source>
</reference>
<name>A0A8J6H9H5_TENMO</name>
<feature type="repeat" description="ANK" evidence="4">
    <location>
        <begin position="79"/>
        <end position="111"/>
    </location>
</feature>
<dbReference type="PANTHER" id="PTHR24171">
    <property type="entry name" value="ANKYRIN REPEAT DOMAIN-CONTAINING PROTEIN 39-RELATED"/>
    <property type="match status" value="1"/>
</dbReference>
<evidence type="ECO:0000256" key="3">
    <source>
        <dbReference type="PIRSR" id="PIRSR605301-1"/>
    </source>
</evidence>
<dbReference type="InterPro" id="IPR005301">
    <property type="entry name" value="MOB_kinase_act_fam"/>
</dbReference>
<evidence type="ECO:0000256" key="4">
    <source>
        <dbReference type="PROSITE-ProRule" id="PRU00023"/>
    </source>
</evidence>
<dbReference type="InterPro" id="IPR036770">
    <property type="entry name" value="Ankyrin_rpt-contain_sf"/>
</dbReference>
<feature type="binding site" evidence="3">
    <location>
        <position position="430"/>
    </location>
    <ligand>
        <name>Zn(2+)</name>
        <dbReference type="ChEBI" id="CHEBI:29105"/>
    </ligand>
</feature>
<feature type="repeat" description="ANK" evidence="4">
    <location>
        <begin position="112"/>
        <end position="144"/>
    </location>
</feature>
<dbReference type="PROSITE" id="PS50297">
    <property type="entry name" value="ANK_REP_REGION"/>
    <property type="match status" value="4"/>
</dbReference>
<dbReference type="AlphaFoldDB" id="A0A8J6H9H5"/>
<feature type="repeat" description="ANK" evidence="4">
    <location>
        <begin position="177"/>
        <end position="209"/>
    </location>
</feature>
<reference evidence="6" key="1">
    <citation type="journal article" date="2020" name="J Insects Food Feed">
        <title>The yellow mealworm (Tenebrio molitor) genome: a resource for the emerging insects as food and feed industry.</title>
        <authorList>
            <person name="Eriksson T."/>
            <person name="Andere A."/>
            <person name="Kelstrup H."/>
            <person name="Emery V."/>
            <person name="Picard C."/>
        </authorList>
    </citation>
    <scope>NUCLEOTIDE SEQUENCE</scope>
    <source>
        <strain evidence="6">Stoneville</strain>
        <tissue evidence="6">Whole head</tissue>
    </source>
</reference>
<evidence type="ECO:0000256" key="1">
    <source>
        <dbReference type="ARBA" id="ARBA00022737"/>
    </source>
</evidence>